<comment type="caution">
    <text evidence="2">The sequence shown here is derived from an EMBL/GenBank/DDBJ whole genome shotgun (WGS) entry which is preliminary data.</text>
</comment>
<sequence length="100" mass="10876">MREGSSTANLDEDGVLLLGAPVAEKQSVLAEEKGTSRLWLPAAAPHRHGREHALGRDETAAHALATPIPARRSTAMNRDRAYPPLPQNTLSVFLWNTTKL</sequence>
<evidence type="ECO:0000313" key="3">
    <source>
        <dbReference type="Proteomes" id="UP000807115"/>
    </source>
</evidence>
<protein>
    <submittedName>
        <fullName evidence="2">Uncharacterized protein</fullName>
    </submittedName>
</protein>
<proteinExistence type="predicted"/>
<gene>
    <name evidence="1" type="ORF">BDA96_10G145600</name>
    <name evidence="2" type="ORF">BDA96_10G145700</name>
</gene>
<evidence type="ECO:0000313" key="1">
    <source>
        <dbReference type="EMBL" id="KAG0513931.1"/>
    </source>
</evidence>
<name>A0A921Q260_SORBI</name>
<evidence type="ECO:0000313" key="2">
    <source>
        <dbReference type="EMBL" id="KAG0513932.1"/>
    </source>
</evidence>
<dbReference type="AlphaFoldDB" id="A0A921Q260"/>
<reference evidence="2" key="2">
    <citation type="submission" date="2020-10" db="EMBL/GenBank/DDBJ databases">
        <authorList>
            <person name="Cooper E.A."/>
            <person name="Brenton Z.W."/>
            <person name="Flinn B.S."/>
            <person name="Jenkins J."/>
            <person name="Shu S."/>
            <person name="Flowers D."/>
            <person name="Luo F."/>
            <person name="Wang Y."/>
            <person name="Xia P."/>
            <person name="Barry K."/>
            <person name="Daum C."/>
            <person name="Lipzen A."/>
            <person name="Yoshinaga Y."/>
            <person name="Schmutz J."/>
            <person name="Saski C."/>
            <person name="Vermerris W."/>
            <person name="Kresovich S."/>
        </authorList>
    </citation>
    <scope>NUCLEOTIDE SEQUENCE</scope>
</reference>
<organism evidence="2 3">
    <name type="scientific">Sorghum bicolor</name>
    <name type="common">Sorghum</name>
    <name type="synonym">Sorghum vulgare</name>
    <dbReference type="NCBI Taxonomy" id="4558"/>
    <lineage>
        <taxon>Eukaryota</taxon>
        <taxon>Viridiplantae</taxon>
        <taxon>Streptophyta</taxon>
        <taxon>Embryophyta</taxon>
        <taxon>Tracheophyta</taxon>
        <taxon>Spermatophyta</taxon>
        <taxon>Magnoliopsida</taxon>
        <taxon>Liliopsida</taxon>
        <taxon>Poales</taxon>
        <taxon>Poaceae</taxon>
        <taxon>PACMAD clade</taxon>
        <taxon>Panicoideae</taxon>
        <taxon>Andropogonodae</taxon>
        <taxon>Andropogoneae</taxon>
        <taxon>Sorghinae</taxon>
        <taxon>Sorghum</taxon>
    </lineage>
</organism>
<dbReference type="EMBL" id="CM027689">
    <property type="protein sequence ID" value="KAG0513932.1"/>
    <property type="molecule type" value="Genomic_DNA"/>
</dbReference>
<dbReference type="Proteomes" id="UP000807115">
    <property type="component" value="Chromosome 10"/>
</dbReference>
<dbReference type="EMBL" id="CM027689">
    <property type="protein sequence ID" value="KAG0513931.1"/>
    <property type="molecule type" value="Genomic_DNA"/>
</dbReference>
<accession>A0A921Q260</accession>
<reference evidence="2" key="1">
    <citation type="journal article" date="2019" name="BMC Genomics">
        <title>A new reference genome for Sorghum bicolor reveals high levels of sequence similarity between sweet and grain genotypes: implications for the genetics of sugar metabolism.</title>
        <authorList>
            <person name="Cooper E.A."/>
            <person name="Brenton Z.W."/>
            <person name="Flinn B.S."/>
            <person name="Jenkins J."/>
            <person name="Shu S."/>
            <person name="Flowers D."/>
            <person name="Luo F."/>
            <person name="Wang Y."/>
            <person name="Xia P."/>
            <person name="Barry K."/>
            <person name="Daum C."/>
            <person name="Lipzen A."/>
            <person name="Yoshinaga Y."/>
            <person name="Schmutz J."/>
            <person name="Saski C."/>
            <person name="Vermerris W."/>
            <person name="Kresovich S."/>
        </authorList>
    </citation>
    <scope>NUCLEOTIDE SEQUENCE</scope>
</reference>